<sequence length="82" mass="9064">MITTIEPGRYFHVRGNTQGQINDDLNTAVGRAHAHALEEGWLGVLITRHGPDIYTVALSSMVPYGETFERDDWIHADSGATL</sequence>
<organism evidence="1 2">
    <name type="scientific">Arthrobacter cupressi</name>
    <dbReference type="NCBI Taxonomy" id="1045773"/>
    <lineage>
        <taxon>Bacteria</taxon>
        <taxon>Bacillati</taxon>
        <taxon>Actinomycetota</taxon>
        <taxon>Actinomycetes</taxon>
        <taxon>Micrococcales</taxon>
        <taxon>Micrococcaceae</taxon>
        <taxon>Arthrobacter</taxon>
    </lineage>
</organism>
<evidence type="ECO:0000313" key="2">
    <source>
        <dbReference type="Proteomes" id="UP000182130"/>
    </source>
</evidence>
<dbReference type="Proteomes" id="UP000182130">
    <property type="component" value="Unassembled WGS sequence"/>
</dbReference>
<evidence type="ECO:0000313" key="1">
    <source>
        <dbReference type="EMBL" id="SDK01380.1"/>
    </source>
</evidence>
<dbReference type="STRING" id="1045773.SAMN05216555_12424"/>
<keyword evidence="2" id="KW-1185">Reference proteome</keyword>
<name>A0A1G8YH32_9MICC</name>
<dbReference type="AlphaFoldDB" id="A0A1G8YH32"/>
<dbReference type="EMBL" id="FNEI01000024">
    <property type="protein sequence ID" value="SDK01380.1"/>
    <property type="molecule type" value="Genomic_DNA"/>
</dbReference>
<reference evidence="2" key="1">
    <citation type="submission" date="2016-10" db="EMBL/GenBank/DDBJ databases">
        <authorList>
            <person name="Varghese N."/>
            <person name="Submissions S."/>
        </authorList>
    </citation>
    <scope>NUCLEOTIDE SEQUENCE [LARGE SCALE GENOMIC DNA]</scope>
    <source>
        <strain evidence="2">CGMCC 1.10783</strain>
    </source>
</reference>
<protein>
    <submittedName>
        <fullName evidence="1">Uncharacterized protein</fullName>
    </submittedName>
</protein>
<accession>A0A1G8YH32</accession>
<gene>
    <name evidence="1" type="ORF">SAMN05216555_12424</name>
</gene>
<proteinExistence type="predicted"/>